<organism evidence="2 3">
    <name type="scientific">Clunio marinus</name>
    <dbReference type="NCBI Taxonomy" id="568069"/>
    <lineage>
        <taxon>Eukaryota</taxon>
        <taxon>Metazoa</taxon>
        <taxon>Ecdysozoa</taxon>
        <taxon>Arthropoda</taxon>
        <taxon>Hexapoda</taxon>
        <taxon>Insecta</taxon>
        <taxon>Pterygota</taxon>
        <taxon>Neoptera</taxon>
        <taxon>Endopterygota</taxon>
        <taxon>Diptera</taxon>
        <taxon>Nematocera</taxon>
        <taxon>Chironomoidea</taxon>
        <taxon>Chironomidae</taxon>
        <taxon>Clunio</taxon>
    </lineage>
</organism>
<keyword evidence="3" id="KW-1185">Reference proteome</keyword>
<gene>
    <name evidence="2" type="primary">similar to MutSH5</name>
    <name evidence="2" type="ORF">CLUMA_CG015583</name>
</gene>
<evidence type="ECO:0000313" key="2">
    <source>
        <dbReference type="EMBL" id="CRL02389.1"/>
    </source>
</evidence>
<sequence length="167" mass="19189">MSEEENVENFNDFCDRDDVASEFILSLCWDSGILAASYYNLSSLEISIIHETIDLRPDHIQLRNLFRQIQPSFLVASASNQFLKDLIELLDLPENTDINKYKVSAYKSANANTFNISFFTYNRNNQHNVFRKRIYELDLPGLPAESSKRPDNQKRAFQGLSGLTDQG</sequence>
<accession>A0A1J1IQ72</accession>
<dbReference type="AlphaFoldDB" id="A0A1J1IQ72"/>
<evidence type="ECO:0000313" key="3">
    <source>
        <dbReference type="Proteomes" id="UP000183832"/>
    </source>
</evidence>
<dbReference type="OrthoDB" id="29596at2759"/>
<feature type="region of interest" description="Disordered" evidence="1">
    <location>
        <begin position="142"/>
        <end position="167"/>
    </location>
</feature>
<dbReference type="STRING" id="568069.A0A1J1IQ72"/>
<reference evidence="2 3" key="1">
    <citation type="submission" date="2015-04" db="EMBL/GenBank/DDBJ databases">
        <authorList>
            <person name="Syromyatnikov M.Y."/>
            <person name="Popov V.N."/>
        </authorList>
    </citation>
    <scope>NUCLEOTIDE SEQUENCE [LARGE SCALE GENOMIC DNA]</scope>
</reference>
<name>A0A1J1IQ72_9DIPT</name>
<dbReference type="EMBL" id="CVRI01000057">
    <property type="protein sequence ID" value="CRL02389.1"/>
    <property type="molecule type" value="Genomic_DNA"/>
</dbReference>
<evidence type="ECO:0000256" key="1">
    <source>
        <dbReference type="SAM" id="MobiDB-lite"/>
    </source>
</evidence>
<dbReference type="Proteomes" id="UP000183832">
    <property type="component" value="Unassembled WGS sequence"/>
</dbReference>
<proteinExistence type="predicted"/>
<protein>
    <submittedName>
        <fullName evidence="2">CLUMA_CG015583, isoform A</fullName>
    </submittedName>
</protein>